<keyword evidence="1" id="KW-0812">Transmembrane</keyword>
<proteinExistence type="predicted"/>
<organism evidence="2 3">
    <name type="scientific">Candidatus Magasanikbacteria bacterium RIFOXYD2_FULL_41_14</name>
    <dbReference type="NCBI Taxonomy" id="1798709"/>
    <lineage>
        <taxon>Bacteria</taxon>
        <taxon>Candidatus Magasanikiibacteriota</taxon>
    </lineage>
</organism>
<dbReference type="EMBL" id="MFRE01000011">
    <property type="protein sequence ID" value="OGH94186.1"/>
    <property type="molecule type" value="Genomic_DNA"/>
</dbReference>
<reference evidence="2 3" key="1">
    <citation type="journal article" date="2016" name="Nat. Commun.">
        <title>Thousands of microbial genomes shed light on interconnected biogeochemical processes in an aquifer system.</title>
        <authorList>
            <person name="Anantharaman K."/>
            <person name="Brown C.T."/>
            <person name="Hug L.A."/>
            <person name="Sharon I."/>
            <person name="Castelle C.J."/>
            <person name="Probst A.J."/>
            <person name="Thomas B.C."/>
            <person name="Singh A."/>
            <person name="Wilkins M.J."/>
            <person name="Karaoz U."/>
            <person name="Brodie E.L."/>
            <person name="Williams K.H."/>
            <person name="Hubbard S.S."/>
            <person name="Banfield J.F."/>
        </authorList>
    </citation>
    <scope>NUCLEOTIDE SEQUENCE [LARGE SCALE GENOMIC DNA]</scope>
</reference>
<gene>
    <name evidence="2" type="ORF">A2538_01480</name>
</gene>
<dbReference type="STRING" id="1798709.A2538_01480"/>
<name>A0A1F6PDE8_9BACT</name>
<keyword evidence="1" id="KW-1133">Transmembrane helix</keyword>
<accession>A0A1F6PDE8</accession>
<evidence type="ECO:0000313" key="3">
    <source>
        <dbReference type="Proteomes" id="UP000178254"/>
    </source>
</evidence>
<dbReference type="AlphaFoldDB" id="A0A1F6PDE8"/>
<keyword evidence="1" id="KW-0472">Membrane</keyword>
<feature type="transmembrane region" description="Helical" evidence="1">
    <location>
        <begin position="254"/>
        <end position="280"/>
    </location>
</feature>
<protein>
    <recommendedName>
        <fullName evidence="4">DUF3324 domain-containing protein</fullName>
    </recommendedName>
</protein>
<evidence type="ECO:0000313" key="2">
    <source>
        <dbReference type="EMBL" id="OGH94186.1"/>
    </source>
</evidence>
<evidence type="ECO:0008006" key="4">
    <source>
        <dbReference type="Google" id="ProtNLM"/>
    </source>
</evidence>
<evidence type="ECO:0000256" key="1">
    <source>
        <dbReference type="SAM" id="Phobius"/>
    </source>
</evidence>
<dbReference type="Proteomes" id="UP000178254">
    <property type="component" value="Unassembled WGS sequence"/>
</dbReference>
<sequence>MKKFLIIILLGILAPTLSARAFSLSPLKYIFSVDAGETVSADLILNNYESSGVDLEPVVVGMKADENGRPIFDNSAEVVAWAKPDWNFFTLKEGVEKKVKFFITVPIGTYPGDYYLGVGARRAADNKNAVSIGAQVLTVVNLKVAGQAREDLSVNKFDNVSSFYNKDKKLVWEIKNNGNVEMPISAVLKIYDWRGRLVNENATNVGNKILPLASRVGEADFSPEAGKFFWPGRYQANLTVDYGLTKQQITTVKYFWYLPGWIWFVKGAVIVLIIIGIFIVRKNKHAIK</sequence>
<comment type="caution">
    <text evidence="2">The sequence shown here is derived from an EMBL/GenBank/DDBJ whole genome shotgun (WGS) entry which is preliminary data.</text>
</comment>